<feature type="compositionally biased region" description="Polar residues" evidence="1">
    <location>
        <begin position="34"/>
        <end position="49"/>
    </location>
</feature>
<evidence type="ECO:0000256" key="1">
    <source>
        <dbReference type="SAM" id="MobiDB-lite"/>
    </source>
</evidence>
<evidence type="ECO:0000313" key="3">
    <source>
        <dbReference type="Proteomes" id="UP001172457"/>
    </source>
</evidence>
<dbReference type="AlphaFoldDB" id="A0AA38W577"/>
<organism evidence="2 3">
    <name type="scientific">Centaurea solstitialis</name>
    <name type="common">yellow star-thistle</name>
    <dbReference type="NCBI Taxonomy" id="347529"/>
    <lineage>
        <taxon>Eukaryota</taxon>
        <taxon>Viridiplantae</taxon>
        <taxon>Streptophyta</taxon>
        <taxon>Embryophyta</taxon>
        <taxon>Tracheophyta</taxon>
        <taxon>Spermatophyta</taxon>
        <taxon>Magnoliopsida</taxon>
        <taxon>eudicotyledons</taxon>
        <taxon>Gunneridae</taxon>
        <taxon>Pentapetalae</taxon>
        <taxon>asterids</taxon>
        <taxon>campanulids</taxon>
        <taxon>Asterales</taxon>
        <taxon>Asteraceae</taxon>
        <taxon>Carduoideae</taxon>
        <taxon>Cardueae</taxon>
        <taxon>Centaureinae</taxon>
        <taxon>Centaurea</taxon>
    </lineage>
</organism>
<name>A0AA38W577_9ASTR</name>
<comment type="caution">
    <text evidence="2">The sequence shown here is derived from an EMBL/GenBank/DDBJ whole genome shotgun (WGS) entry which is preliminary data.</text>
</comment>
<protein>
    <submittedName>
        <fullName evidence="2">Uncharacterized protein</fullName>
    </submittedName>
</protein>
<proteinExistence type="predicted"/>
<keyword evidence="3" id="KW-1185">Reference proteome</keyword>
<feature type="region of interest" description="Disordered" evidence="1">
    <location>
        <begin position="1"/>
        <end position="83"/>
    </location>
</feature>
<dbReference type="Proteomes" id="UP001172457">
    <property type="component" value="Chromosome 5"/>
</dbReference>
<gene>
    <name evidence="2" type="ORF">OSB04_019640</name>
</gene>
<evidence type="ECO:0000313" key="2">
    <source>
        <dbReference type="EMBL" id="KAJ9547097.1"/>
    </source>
</evidence>
<reference evidence="2" key="1">
    <citation type="submission" date="2023-03" db="EMBL/GenBank/DDBJ databases">
        <title>Chromosome-scale reference genome and RAD-based genetic map of yellow starthistle (Centaurea solstitialis) reveal putative structural variation and QTLs associated with invader traits.</title>
        <authorList>
            <person name="Reatini B."/>
            <person name="Cang F.A."/>
            <person name="Jiang Q."/>
            <person name="Mckibben M.T.W."/>
            <person name="Barker M.S."/>
            <person name="Rieseberg L.H."/>
            <person name="Dlugosch K.M."/>
        </authorList>
    </citation>
    <scope>NUCLEOTIDE SEQUENCE</scope>
    <source>
        <strain evidence="2">CAN-66</strain>
        <tissue evidence="2">Leaf</tissue>
    </source>
</reference>
<sequence length="231" mass="24859">MPKAHNKTRPPSATHITEGPVQEGFLIEEGVHTPYQTPPSSAEDNPSSSDIKEARETTVLPSPSQKGQGEETRAPSPKGSDTEAMALEQPKLPLSTSAPDGSEPPMHEIDRTLVISPSKGIRRSEGSPRVEALATNTEALKALTHALTSLQSEIQHVCSTYVSKEELSAALASVMPTTKHFQKFKEDLLSASQSLVTYLIEAGYSNYSNLQADIKRMVNYAIVMGQASTSS</sequence>
<dbReference type="EMBL" id="JARYMX010000005">
    <property type="protein sequence ID" value="KAJ9547097.1"/>
    <property type="molecule type" value="Genomic_DNA"/>
</dbReference>
<accession>A0AA38W577</accession>